<keyword evidence="2" id="KW-0159">Chromosome partition</keyword>
<dbReference type="Proteomes" id="UP000019109">
    <property type="component" value="Unassembled WGS sequence"/>
</dbReference>
<proteinExistence type="predicted"/>
<keyword evidence="1" id="KW-0132">Cell division</keyword>
<gene>
    <name evidence="4" type="ORF">JCM21531_2556</name>
</gene>
<evidence type="ECO:0000313" key="5">
    <source>
        <dbReference type="Proteomes" id="UP000019109"/>
    </source>
</evidence>
<dbReference type="GO" id="GO:0051304">
    <property type="term" value="P:chromosome separation"/>
    <property type="evidence" value="ECO:0007669"/>
    <property type="project" value="InterPro"/>
</dbReference>
<dbReference type="STRING" id="1294263.JCM21531_2556"/>
<dbReference type="EMBL" id="BAVR01000029">
    <property type="protein sequence ID" value="GAE89064.1"/>
    <property type="molecule type" value="Genomic_DNA"/>
</dbReference>
<dbReference type="GO" id="GO:0051301">
    <property type="term" value="P:cell division"/>
    <property type="evidence" value="ECO:0007669"/>
    <property type="project" value="UniProtKB-KW"/>
</dbReference>
<keyword evidence="5" id="KW-1185">Reference proteome</keyword>
<dbReference type="InterPro" id="IPR036390">
    <property type="entry name" value="WH_DNA-bd_sf"/>
</dbReference>
<dbReference type="SUPFAM" id="SSF46785">
    <property type="entry name" value="Winged helix' DNA-binding domain"/>
    <property type="match status" value="1"/>
</dbReference>
<name>W4V8I8_9FIRM</name>
<evidence type="ECO:0000256" key="1">
    <source>
        <dbReference type="ARBA" id="ARBA00022618"/>
    </source>
</evidence>
<evidence type="ECO:0000313" key="4">
    <source>
        <dbReference type="EMBL" id="GAE89064.1"/>
    </source>
</evidence>
<dbReference type="InterPro" id="IPR036388">
    <property type="entry name" value="WH-like_DNA-bd_sf"/>
</dbReference>
<dbReference type="Gene3D" id="1.10.10.10">
    <property type="entry name" value="Winged helix-like DNA-binding domain superfamily/Winged helix DNA-binding domain"/>
    <property type="match status" value="1"/>
</dbReference>
<organism evidence="4 5">
    <name type="scientific">Acetivibrio straminisolvens JCM 21531</name>
    <dbReference type="NCBI Taxonomy" id="1294263"/>
    <lineage>
        <taxon>Bacteria</taxon>
        <taxon>Bacillati</taxon>
        <taxon>Bacillota</taxon>
        <taxon>Clostridia</taxon>
        <taxon>Eubacteriales</taxon>
        <taxon>Oscillospiraceae</taxon>
        <taxon>Acetivibrio</taxon>
    </lineage>
</organism>
<sequence>MDLKKLEGILEGMLFASGDKISIEKLSSIIGIDKKTIKLVLNNMIVNYNNNLPGVLALGK</sequence>
<dbReference type="AlphaFoldDB" id="W4V8I8"/>
<comment type="caution">
    <text evidence="4">The sequence shown here is derived from an EMBL/GenBank/DDBJ whole genome shotgun (WGS) entry which is preliminary data.</text>
</comment>
<dbReference type="Pfam" id="PF04079">
    <property type="entry name" value="SMC_ScpB"/>
    <property type="match status" value="1"/>
</dbReference>
<evidence type="ECO:0000256" key="3">
    <source>
        <dbReference type="ARBA" id="ARBA00023306"/>
    </source>
</evidence>
<accession>W4V8I8</accession>
<dbReference type="InterPro" id="IPR005234">
    <property type="entry name" value="ScpB_csome_segregation"/>
</dbReference>
<protein>
    <submittedName>
        <fullName evidence="4">Segregation and condensation protein B</fullName>
    </submittedName>
</protein>
<reference evidence="4" key="1">
    <citation type="journal article" date="2014" name="Genome Announc.">
        <title>Draft Genome Sequence of Clostridium straminisolvens Strain JCM 21531T, Isolated from a Cellulose-Degrading Bacterial Community.</title>
        <authorList>
            <person name="Yuki M."/>
            <person name="Oshima K."/>
            <person name="Suda W."/>
            <person name="Sakamoto M."/>
            <person name="Kitamura K."/>
            <person name="Iida T."/>
            <person name="Hattori M."/>
            <person name="Ohkuma M."/>
        </authorList>
    </citation>
    <scope>NUCLEOTIDE SEQUENCE [LARGE SCALE GENOMIC DNA]</scope>
    <source>
        <strain evidence="4">JCM 21531</strain>
    </source>
</reference>
<evidence type="ECO:0000256" key="2">
    <source>
        <dbReference type="ARBA" id="ARBA00022829"/>
    </source>
</evidence>
<keyword evidence="3" id="KW-0131">Cell cycle</keyword>